<name>A0A4D9DAD0_9STRA</name>
<accession>A0A4D9DAD0</accession>
<dbReference type="AlphaFoldDB" id="A0A4D9DAD0"/>
<feature type="compositionally biased region" description="Basic and acidic residues" evidence="1">
    <location>
        <begin position="67"/>
        <end position="97"/>
    </location>
</feature>
<dbReference type="EMBL" id="SDOX01000004">
    <property type="protein sequence ID" value="TFJ87964.1"/>
    <property type="molecule type" value="Genomic_DNA"/>
</dbReference>
<organism evidence="2 3">
    <name type="scientific">Nannochloropsis salina CCMP1776</name>
    <dbReference type="NCBI Taxonomy" id="1027361"/>
    <lineage>
        <taxon>Eukaryota</taxon>
        <taxon>Sar</taxon>
        <taxon>Stramenopiles</taxon>
        <taxon>Ochrophyta</taxon>
        <taxon>Eustigmatophyceae</taxon>
        <taxon>Eustigmatales</taxon>
        <taxon>Monodopsidaceae</taxon>
        <taxon>Microchloropsis</taxon>
        <taxon>Microchloropsis salina</taxon>
    </lineage>
</organism>
<evidence type="ECO:0000256" key="1">
    <source>
        <dbReference type="SAM" id="MobiDB-lite"/>
    </source>
</evidence>
<reference evidence="2 3" key="1">
    <citation type="submission" date="2019-01" db="EMBL/GenBank/DDBJ databases">
        <title>Nuclear Genome Assembly of the Microalgal Biofuel strain Nannochloropsis salina CCMP1776.</title>
        <authorList>
            <person name="Hovde B."/>
        </authorList>
    </citation>
    <scope>NUCLEOTIDE SEQUENCE [LARGE SCALE GENOMIC DNA]</scope>
    <source>
        <strain evidence="2 3">CCMP1776</strain>
    </source>
</reference>
<keyword evidence="3" id="KW-1185">Reference proteome</keyword>
<feature type="region of interest" description="Disordered" evidence="1">
    <location>
        <begin position="1"/>
        <end position="38"/>
    </location>
</feature>
<comment type="caution">
    <text evidence="2">The sequence shown here is derived from an EMBL/GenBank/DDBJ whole genome shotgun (WGS) entry which is preliminary data.</text>
</comment>
<sequence length="365" mass="36912">MGNKDSTPTAPEGGERGDEPNIPVVPAEVRASSPANNPPVAVAEVGVAPLLIQTELQRGGVPPDACANHDGHTPEQEQEVPVKEELADGKAKEETSARETILSMLGRGTAGTLASASTTQPSMPPPPPLPLEARHHPPAPTPAASGRAPVQAISISELESRVGSSKAVEGGKGIGRGTGSGDSAGTQGGQEPAERGKQLISMLSQANQKGGGSRSEGAPSEGLGEAVGQRNRSKEAALKGMLFGGEKPREGDGKPINPARAPKGKREEGKGPRGSEGRRRGRKGTEAGAPSPQPPAAAPASTGAFAWSSFQRSPDPKTIPLPPAVFKGPGLTLEEEAAGEGGREGLASGGAGDATQDLKKLLKLG</sequence>
<feature type="region of interest" description="Disordered" evidence="1">
    <location>
        <begin position="56"/>
        <end position="356"/>
    </location>
</feature>
<feature type="compositionally biased region" description="Low complexity" evidence="1">
    <location>
        <begin position="105"/>
        <end position="119"/>
    </location>
</feature>
<evidence type="ECO:0000313" key="3">
    <source>
        <dbReference type="Proteomes" id="UP000355283"/>
    </source>
</evidence>
<proteinExistence type="predicted"/>
<gene>
    <name evidence="2" type="ORF">NSK_000784</name>
</gene>
<protein>
    <submittedName>
        <fullName evidence="2">Uncharacterized protein</fullName>
    </submittedName>
</protein>
<feature type="compositionally biased region" description="Basic and acidic residues" evidence="1">
    <location>
        <begin position="264"/>
        <end position="278"/>
    </location>
</feature>
<feature type="compositionally biased region" description="Gly residues" evidence="1">
    <location>
        <begin position="170"/>
        <end position="188"/>
    </location>
</feature>
<evidence type="ECO:0000313" key="2">
    <source>
        <dbReference type="EMBL" id="TFJ87964.1"/>
    </source>
</evidence>
<dbReference type="Proteomes" id="UP000355283">
    <property type="component" value="Unassembled WGS sequence"/>
</dbReference>